<reference evidence="3" key="2">
    <citation type="submission" date="2022-11" db="EMBL/GenBank/DDBJ databases">
        <title>Role of the vibriolysin VemA secreted by the emergent pathogen Vibrio europaeus in the colonization of Manila clam mucus.</title>
        <authorList>
            <person name="Martinez C."/>
            <person name="Rodriguez S."/>
            <person name="Vences A."/>
            <person name="Barja J.L."/>
            <person name="Toranzo A.E."/>
            <person name="Dubert J."/>
        </authorList>
    </citation>
    <scope>NUCLEOTIDE SEQUENCE</scope>
    <source>
        <strain evidence="3">3454</strain>
    </source>
</reference>
<dbReference type="GO" id="GO:0050313">
    <property type="term" value="F:sulfur dioxygenase activity"/>
    <property type="evidence" value="ECO:0007669"/>
    <property type="project" value="InterPro"/>
</dbReference>
<dbReference type="SUPFAM" id="SSF56281">
    <property type="entry name" value="Metallo-hydrolase/oxidoreductase"/>
    <property type="match status" value="1"/>
</dbReference>
<evidence type="ECO:0000313" key="3">
    <source>
        <dbReference type="EMBL" id="MDC5739463.1"/>
    </source>
</evidence>
<reference evidence="4 5" key="1">
    <citation type="submission" date="2016-03" db="EMBL/GenBank/DDBJ databases">
        <title>Draft genome sequence of the Vibrio tubiashii subs. europaeus.</title>
        <authorList>
            <person name="Spinard E."/>
            <person name="Dubert J."/>
            <person name="Nelson D.R."/>
            <person name="Barja J.L."/>
        </authorList>
    </citation>
    <scope>NUCLEOTIDE SEQUENCE [LARGE SCALE GENOMIC DNA]</scope>
    <source>
        <strain evidence="5">PP-638</strain>
        <strain evidence="4">PP2-638</strain>
    </source>
</reference>
<keyword evidence="4" id="KW-0378">Hydrolase</keyword>
<dbReference type="EMBL" id="LUAX01000007">
    <property type="protein sequence ID" value="OAM97681.1"/>
    <property type="molecule type" value="Genomic_DNA"/>
</dbReference>
<dbReference type="AlphaFoldDB" id="A0A178J714"/>
<dbReference type="Pfam" id="PF00753">
    <property type="entry name" value="Lactamase_B"/>
    <property type="match status" value="1"/>
</dbReference>
<dbReference type="PANTHER" id="PTHR43084:SF1">
    <property type="entry name" value="PERSULFIDE DIOXYGENASE ETHE1, MITOCHONDRIAL"/>
    <property type="match status" value="1"/>
</dbReference>
<evidence type="ECO:0000313" key="6">
    <source>
        <dbReference type="Proteomes" id="UP001150001"/>
    </source>
</evidence>
<proteinExistence type="predicted"/>
<dbReference type="Proteomes" id="UP000094761">
    <property type="component" value="Unassembled WGS sequence"/>
</dbReference>
<dbReference type="InterPro" id="IPR044528">
    <property type="entry name" value="POD-like_MBL-fold"/>
</dbReference>
<dbReference type="Proteomes" id="UP001150001">
    <property type="component" value="Unassembled WGS sequence"/>
</dbReference>
<gene>
    <name evidence="4" type="ORF">AZ468_19270</name>
    <name evidence="3" type="ORF">OPW20_05265</name>
</gene>
<dbReference type="GO" id="GO:0016787">
    <property type="term" value="F:hydrolase activity"/>
    <property type="evidence" value="ECO:0007669"/>
    <property type="project" value="UniProtKB-KW"/>
</dbReference>
<dbReference type="OrthoDB" id="9784009at2"/>
<dbReference type="EMBL" id="JAPFIT010000010">
    <property type="protein sequence ID" value="MDC5739463.1"/>
    <property type="molecule type" value="Genomic_DNA"/>
</dbReference>
<protein>
    <submittedName>
        <fullName evidence="3">MBL fold metallo-hydrolase</fullName>
    </submittedName>
    <submittedName>
        <fullName evidence="4">Zn-dependent hydrolase</fullName>
    </submittedName>
</protein>
<feature type="domain" description="Metallo-beta-lactamase" evidence="2">
    <location>
        <begin position="15"/>
        <end position="198"/>
    </location>
</feature>
<sequence length="264" mass="29682">MASQSIQDFFHPVSGTISYVVADKDTNEAIVIDPVADYDVENDAISYESAQEILAYVETHQLHIVAILETHIHTDHLSGSFYLSKQLQVPIYVSEGAKEVYADWKEELCLSELYHFEHFLLENEQMDFGHSHLEVINTPGHTRSDVSFKIGDALFVGDSLSFHNTGDVDVSGGNAEKMFESIRKLYALKDSTEVYLGHDCLDSEGHPHHKTTIGEEKHQNEMLNALTSKQEFVDHRVECDQKVTPPKLIKPALEFNLTALHSGV</sequence>
<dbReference type="GO" id="GO:0046872">
    <property type="term" value="F:metal ion binding"/>
    <property type="evidence" value="ECO:0007669"/>
    <property type="project" value="UniProtKB-KW"/>
</dbReference>
<evidence type="ECO:0000256" key="1">
    <source>
        <dbReference type="ARBA" id="ARBA00022723"/>
    </source>
</evidence>
<comment type="caution">
    <text evidence="4">The sequence shown here is derived from an EMBL/GenBank/DDBJ whole genome shotgun (WGS) entry which is preliminary data.</text>
</comment>
<keyword evidence="1" id="KW-0479">Metal-binding</keyword>
<dbReference type="PANTHER" id="PTHR43084">
    <property type="entry name" value="PERSULFIDE DIOXYGENASE ETHE1"/>
    <property type="match status" value="1"/>
</dbReference>
<accession>A0A178J714</accession>
<keyword evidence="6" id="KW-1185">Reference proteome</keyword>
<evidence type="ECO:0000259" key="2">
    <source>
        <dbReference type="SMART" id="SM00849"/>
    </source>
</evidence>
<name>A0A178J714_9VIBR</name>
<organism evidence="4 5">
    <name type="scientific">Vibrio europaeus</name>
    <dbReference type="NCBI Taxonomy" id="300876"/>
    <lineage>
        <taxon>Bacteria</taxon>
        <taxon>Pseudomonadati</taxon>
        <taxon>Pseudomonadota</taxon>
        <taxon>Gammaproteobacteria</taxon>
        <taxon>Vibrionales</taxon>
        <taxon>Vibrionaceae</taxon>
        <taxon>Vibrio</taxon>
        <taxon>Vibrio oreintalis group</taxon>
    </lineage>
</organism>
<evidence type="ECO:0000313" key="5">
    <source>
        <dbReference type="Proteomes" id="UP000094761"/>
    </source>
</evidence>
<dbReference type="GO" id="GO:0006749">
    <property type="term" value="P:glutathione metabolic process"/>
    <property type="evidence" value="ECO:0007669"/>
    <property type="project" value="InterPro"/>
</dbReference>
<evidence type="ECO:0000313" key="4">
    <source>
        <dbReference type="EMBL" id="OAM97681.1"/>
    </source>
</evidence>
<dbReference type="GeneID" id="78077866"/>
<dbReference type="SMART" id="SM00849">
    <property type="entry name" value="Lactamase_B"/>
    <property type="match status" value="1"/>
</dbReference>
<dbReference type="InterPro" id="IPR051682">
    <property type="entry name" value="Mito_Persulfide_Diox"/>
</dbReference>
<dbReference type="CDD" id="cd07724">
    <property type="entry name" value="POD-like_MBL-fold"/>
    <property type="match status" value="1"/>
</dbReference>
<dbReference type="InterPro" id="IPR001279">
    <property type="entry name" value="Metallo-B-lactamas"/>
</dbReference>
<dbReference type="GO" id="GO:0070813">
    <property type="term" value="P:hydrogen sulfide metabolic process"/>
    <property type="evidence" value="ECO:0007669"/>
    <property type="project" value="TreeGrafter"/>
</dbReference>
<dbReference type="Gene3D" id="3.60.15.10">
    <property type="entry name" value="Ribonuclease Z/Hydroxyacylglutathione hydrolase-like"/>
    <property type="match status" value="1"/>
</dbReference>
<dbReference type="RefSeq" id="WP_069668865.1">
    <property type="nucleotide sequence ID" value="NZ_JAPFIM010000018.1"/>
</dbReference>
<dbReference type="InterPro" id="IPR036866">
    <property type="entry name" value="RibonucZ/Hydroxyglut_hydro"/>
</dbReference>